<dbReference type="Pfam" id="PF20151">
    <property type="entry name" value="DUF6533"/>
    <property type="match status" value="1"/>
</dbReference>
<name>A0A371D1I3_9APHY</name>
<feature type="domain" description="DUF6533" evidence="2">
    <location>
        <begin position="25"/>
        <end position="66"/>
    </location>
</feature>
<evidence type="ECO:0000313" key="3">
    <source>
        <dbReference type="EMBL" id="RDX46396.1"/>
    </source>
</evidence>
<evidence type="ECO:0000256" key="1">
    <source>
        <dbReference type="SAM" id="Phobius"/>
    </source>
</evidence>
<dbReference type="Proteomes" id="UP000256964">
    <property type="component" value="Unassembled WGS sequence"/>
</dbReference>
<gene>
    <name evidence="3" type="ORF">OH76DRAFT_1420278</name>
</gene>
<accession>A0A371D1I3</accession>
<keyword evidence="1" id="KW-1133">Transmembrane helix</keyword>
<reference evidence="3 4" key="1">
    <citation type="journal article" date="2018" name="Biotechnol. Biofuels">
        <title>Integrative visual omics of the white-rot fungus Polyporus brumalis exposes the biotechnological potential of its oxidative enzymes for delignifying raw plant biomass.</title>
        <authorList>
            <person name="Miyauchi S."/>
            <person name="Rancon A."/>
            <person name="Drula E."/>
            <person name="Hage H."/>
            <person name="Chaduli D."/>
            <person name="Favel A."/>
            <person name="Grisel S."/>
            <person name="Henrissat B."/>
            <person name="Herpoel-Gimbert I."/>
            <person name="Ruiz-Duenas F.J."/>
            <person name="Chevret D."/>
            <person name="Hainaut M."/>
            <person name="Lin J."/>
            <person name="Wang M."/>
            <person name="Pangilinan J."/>
            <person name="Lipzen A."/>
            <person name="Lesage-Meessen L."/>
            <person name="Navarro D."/>
            <person name="Riley R."/>
            <person name="Grigoriev I.V."/>
            <person name="Zhou S."/>
            <person name="Raouche S."/>
            <person name="Rosso M.N."/>
        </authorList>
    </citation>
    <scope>NUCLEOTIDE SEQUENCE [LARGE SCALE GENOMIC DNA]</scope>
    <source>
        <strain evidence="3 4">BRFM 1820</strain>
    </source>
</reference>
<feature type="transmembrane region" description="Helical" evidence="1">
    <location>
        <begin position="99"/>
        <end position="124"/>
    </location>
</feature>
<keyword evidence="4" id="KW-1185">Reference proteome</keyword>
<dbReference type="AlphaFoldDB" id="A0A371D1I3"/>
<keyword evidence="1" id="KW-0812">Transmembrane</keyword>
<feature type="transmembrane region" description="Helical" evidence="1">
    <location>
        <begin position="51"/>
        <end position="79"/>
    </location>
</feature>
<dbReference type="InterPro" id="IPR045340">
    <property type="entry name" value="DUF6533"/>
</dbReference>
<keyword evidence="1" id="KW-0472">Membrane</keyword>
<evidence type="ECO:0000259" key="2">
    <source>
        <dbReference type="Pfam" id="PF20151"/>
    </source>
</evidence>
<proteinExistence type="predicted"/>
<dbReference type="EMBL" id="KZ857428">
    <property type="protein sequence ID" value="RDX46396.1"/>
    <property type="molecule type" value="Genomic_DNA"/>
</dbReference>
<dbReference type="STRING" id="139420.A0A371D1I3"/>
<evidence type="ECO:0000313" key="4">
    <source>
        <dbReference type="Proteomes" id="UP000256964"/>
    </source>
</evidence>
<sequence>MSDGSLADALVAAYPHVIEEQLTYAAMGALIVYDQLLTFDREVRLVWRRKVTGATVLFLLNRYFLLARFLVIFGAYGISSQEGCVQSVLAGEVLQTAPYLIWAAIVFFTSCMPLATNTYVYTITTTNSFIPPFNCVTSPNISEDLYLALLLLTRSSVIIGDMIVLGVSWYKTYSTWRVAKSAAIKASFAATILRDGTIYFLMFLTINILHLVFSLKGLFTDSIVIFQDPIISILVSRFILNLRDIDTSGGPSTLTQPGGASQWNQSLNFAAFDGVPSVSESELESERPAPARSRIADFVDPLGAPLDGLLGEHDYLAGGDHADIAVVEVAVDDIGQGDVDERSSSEWSRTSMSMCCRNAMFRYFRTQATGLRTGGARQEMKGTRPEYTVPRGAWGTWKCIEFGVVADLRHDYCLYGITRTHCCEDPRLRRCYQLRSNKIRATRRSPGLAILKPGHLHRREFPETPANVRRYVQSADVDVDVLFAVVENQRVCAVARYPLEGYGVASPEQGLPTPRGKIHALFRAGTCA</sequence>
<dbReference type="OrthoDB" id="2749098at2759"/>
<protein>
    <recommendedName>
        <fullName evidence="2">DUF6533 domain-containing protein</fullName>
    </recommendedName>
</protein>
<feature type="transmembrane region" description="Helical" evidence="1">
    <location>
        <begin position="198"/>
        <end position="219"/>
    </location>
</feature>
<organism evidence="3 4">
    <name type="scientific">Lentinus brumalis</name>
    <dbReference type="NCBI Taxonomy" id="2498619"/>
    <lineage>
        <taxon>Eukaryota</taxon>
        <taxon>Fungi</taxon>
        <taxon>Dikarya</taxon>
        <taxon>Basidiomycota</taxon>
        <taxon>Agaricomycotina</taxon>
        <taxon>Agaricomycetes</taxon>
        <taxon>Polyporales</taxon>
        <taxon>Polyporaceae</taxon>
        <taxon>Lentinus</taxon>
    </lineage>
</organism>